<reference evidence="1" key="1">
    <citation type="submission" date="2022-04" db="EMBL/GenBank/DDBJ databases">
        <title>Jade perch genome.</title>
        <authorList>
            <person name="Chao B."/>
        </authorList>
    </citation>
    <scope>NUCLEOTIDE SEQUENCE</scope>
    <source>
        <strain evidence="1">CB-2022</strain>
    </source>
</reference>
<organism evidence="1 2">
    <name type="scientific">Scortum barcoo</name>
    <name type="common">barcoo grunter</name>
    <dbReference type="NCBI Taxonomy" id="214431"/>
    <lineage>
        <taxon>Eukaryota</taxon>
        <taxon>Metazoa</taxon>
        <taxon>Chordata</taxon>
        <taxon>Craniata</taxon>
        <taxon>Vertebrata</taxon>
        <taxon>Euteleostomi</taxon>
        <taxon>Actinopterygii</taxon>
        <taxon>Neopterygii</taxon>
        <taxon>Teleostei</taxon>
        <taxon>Neoteleostei</taxon>
        <taxon>Acanthomorphata</taxon>
        <taxon>Eupercaria</taxon>
        <taxon>Centrarchiformes</taxon>
        <taxon>Terapontoidei</taxon>
        <taxon>Terapontidae</taxon>
        <taxon>Scortum</taxon>
    </lineage>
</organism>
<proteinExistence type="predicted"/>
<dbReference type="EMBL" id="CM041533">
    <property type="protein sequence ID" value="KAI3374217.1"/>
    <property type="molecule type" value="Genomic_DNA"/>
</dbReference>
<sequence>MPLQSPIPPTPTQDPSAAVKDIERQLEEAAALLVPTYDNDDITMTSVPSEPEVDTPLHGRGWELEVGAGLPGEAELGPGAEAAAGGAAEDTSEMNYYRSGSFLHSSCSSCKFMWRPLPLENTRPRPNRLRLNRPSSPGRKLRQQAGVGLSLCRAFSEESSHRSYPLISPPEQGEVMGLRRLTWGKTVTIQRLLIQILTRRPTTTTTTKDWISSYKHSGNLSSSVFVLIRELVQCRTPVCFNKHKEPREAAPSLDMKHWLRNILIVTLWLECEGEDRVIQPTGDVIATEGQKVTLPCTFQTSDNFAYLFWYKQEVNDFPKFMLRCYSQTENAPEFPKDRFISSINKTSVPLKIQKLQLSDSAVYYCALQPTVTGNSKTLYKNLWSKDNRITPQRPLEGVTCHKTIMF</sequence>
<keyword evidence="2" id="KW-1185">Reference proteome</keyword>
<name>A0ACB8X1M8_9TELE</name>
<accession>A0ACB8X1M8</accession>
<gene>
    <name evidence="1" type="ORF">L3Q82_005943</name>
</gene>
<evidence type="ECO:0000313" key="1">
    <source>
        <dbReference type="EMBL" id="KAI3374217.1"/>
    </source>
</evidence>
<evidence type="ECO:0000313" key="2">
    <source>
        <dbReference type="Proteomes" id="UP000831701"/>
    </source>
</evidence>
<comment type="caution">
    <text evidence="1">The sequence shown here is derived from an EMBL/GenBank/DDBJ whole genome shotgun (WGS) entry which is preliminary data.</text>
</comment>
<protein>
    <submittedName>
        <fullName evidence="1">Uncharacterized protein</fullName>
    </submittedName>
</protein>
<dbReference type="Proteomes" id="UP000831701">
    <property type="component" value="Chromosome 3"/>
</dbReference>